<accession>A0A426RQP1</accession>
<organism evidence="3 4">
    <name type="scientific">Sphingorhabdus wooponensis</name>
    <dbReference type="NCBI Taxonomy" id="940136"/>
    <lineage>
        <taxon>Bacteria</taxon>
        <taxon>Pseudomonadati</taxon>
        <taxon>Pseudomonadota</taxon>
        <taxon>Alphaproteobacteria</taxon>
        <taxon>Sphingomonadales</taxon>
        <taxon>Sphingomonadaceae</taxon>
        <taxon>Sphingorhabdus</taxon>
    </lineage>
</organism>
<dbReference type="Gene3D" id="2.30.30.90">
    <property type="match status" value="1"/>
</dbReference>
<dbReference type="SUPFAM" id="SSF50037">
    <property type="entry name" value="C-terminal domain of transcriptional repressors"/>
    <property type="match status" value="1"/>
</dbReference>
<evidence type="ECO:0000256" key="1">
    <source>
        <dbReference type="ARBA" id="ARBA00023004"/>
    </source>
</evidence>
<gene>
    <name evidence="3" type="ORF">D7D48_09940</name>
</gene>
<dbReference type="OrthoDB" id="7173531at2"/>
<reference evidence="3 4" key="1">
    <citation type="submission" date="2018-12" db="EMBL/GenBank/DDBJ databases">
        <authorList>
            <person name="Kim S.-J."/>
            <person name="Jung G.-Y."/>
        </authorList>
    </citation>
    <scope>NUCLEOTIDE SEQUENCE [LARGE SCALE GENOMIC DNA]</scope>
    <source>
        <strain evidence="3 4">03SU3-P</strain>
    </source>
</reference>
<dbReference type="GO" id="GO:0046914">
    <property type="term" value="F:transition metal ion binding"/>
    <property type="evidence" value="ECO:0007669"/>
    <property type="project" value="InterPro"/>
</dbReference>
<dbReference type="SMART" id="SM00899">
    <property type="entry name" value="FeoA"/>
    <property type="match status" value="1"/>
</dbReference>
<dbReference type="AlphaFoldDB" id="A0A426RQP1"/>
<dbReference type="EMBL" id="RWJI01000002">
    <property type="protein sequence ID" value="RRQ51273.1"/>
    <property type="molecule type" value="Genomic_DNA"/>
</dbReference>
<keyword evidence="4" id="KW-1185">Reference proteome</keyword>
<comment type="caution">
    <text evidence="3">The sequence shown here is derived from an EMBL/GenBank/DDBJ whole genome shotgun (WGS) entry which is preliminary data.</text>
</comment>
<evidence type="ECO:0000313" key="4">
    <source>
        <dbReference type="Proteomes" id="UP000268553"/>
    </source>
</evidence>
<name>A0A426RQP1_9SPHN</name>
<keyword evidence="1" id="KW-0408">Iron</keyword>
<protein>
    <submittedName>
        <fullName evidence="3">Ferrous iron transport protein A</fullName>
    </submittedName>
</protein>
<evidence type="ECO:0000259" key="2">
    <source>
        <dbReference type="SMART" id="SM00899"/>
    </source>
</evidence>
<evidence type="ECO:0000313" key="3">
    <source>
        <dbReference type="EMBL" id="RRQ51273.1"/>
    </source>
</evidence>
<dbReference type="Proteomes" id="UP000268553">
    <property type="component" value="Unassembled WGS sequence"/>
</dbReference>
<dbReference type="Pfam" id="PF04023">
    <property type="entry name" value="FeoA"/>
    <property type="match status" value="1"/>
</dbReference>
<feature type="domain" description="Ferrous iron transporter FeoA-like" evidence="2">
    <location>
        <begin position="1"/>
        <end position="78"/>
    </location>
</feature>
<dbReference type="InterPro" id="IPR007167">
    <property type="entry name" value="Fe-transptr_FeoA-like"/>
</dbReference>
<dbReference type="InterPro" id="IPR008988">
    <property type="entry name" value="Transcriptional_repressor_C"/>
</dbReference>
<dbReference type="InterPro" id="IPR038157">
    <property type="entry name" value="FeoA_core_dom"/>
</dbReference>
<sequence length="80" mass="8982">MQLDHLPLNQIAVIRSIDWESLPDHEGHRLRSLGFEPGVTIEALHKGILMWRDPLSVRVGRMTVALRTKVAAAIDCELST</sequence>
<proteinExistence type="predicted"/>